<dbReference type="InterPro" id="IPR050887">
    <property type="entry name" value="Beta-mannosidase_GH2"/>
</dbReference>
<dbReference type="PANTHER" id="PTHR43730">
    <property type="entry name" value="BETA-MANNOSIDASE"/>
    <property type="match status" value="1"/>
</dbReference>
<dbReference type="RefSeq" id="WP_301141135.1">
    <property type="nucleotide sequence ID" value="NZ_JAUHQA010000001.1"/>
</dbReference>
<name>A0ABT8GEN9_9MICO</name>
<dbReference type="SUPFAM" id="SSF49785">
    <property type="entry name" value="Galactose-binding domain-like"/>
    <property type="match status" value="1"/>
</dbReference>
<dbReference type="Proteomes" id="UP001172708">
    <property type="component" value="Unassembled WGS sequence"/>
</dbReference>
<evidence type="ECO:0000259" key="7">
    <source>
        <dbReference type="Pfam" id="PF22666"/>
    </source>
</evidence>
<dbReference type="PANTHER" id="PTHR43730:SF1">
    <property type="entry name" value="BETA-MANNOSIDASE"/>
    <property type="match status" value="1"/>
</dbReference>
<dbReference type="InterPro" id="IPR008979">
    <property type="entry name" value="Galactose-bd-like_sf"/>
</dbReference>
<comment type="caution">
    <text evidence="8">The sequence shown here is derived from an EMBL/GenBank/DDBJ whole genome shotgun (WGS) entry which is preliminary data.</text>
</comment>
<dbReference type="EMBL" id="JAUHQA010000001">
    <property type="protein sequence ID" value="MDN4479897.1"/>
    <property type="molecule type" value="Genomic_DNA"/>
</dbReference>
<protein>
    <recommendedName>
        <fullName evidence="3">beta-mannosidase</fullName>
        <ecNumber evidence="3">3.2.1.25</ecNumber>
    </recommendedName>
</protein>
<evidence type="ECO:0000313" key="8">
    <source>
        <dbReference type="EMBL" id="MDN4479897.1"/>
    </source>
</evidence>
<feature type="domain" description="Beta-mannosidase-like galactose-binding" evidence="7">
    <location>
        <begin position="15"/>
        <end position="182"/>
    </location>
</feature>
<organism evidence="8 9">
    <name type="scientific">Demequina muriae</name>
    <dbReference type="NCBI Taxonomy" id="3051664"/>
    <lineage>
        <taxon>Bacteria</taxon>
        <taxon>Bacillati</taxon>
        <taxon>Actinomycetota</taxon>
        <taxon>Actinomycetes</taxon>
        <taxon>Micrococcales</taxon>
        <taxon>Demequinaceae</taxon>
        <taxon>Demequina</taxon>
    </lineage>
</organism>
<gene>
    <name evidence="8" type="ORF">QQX02_03040</name>
</gene>
<evidence type="ECO:0000259" key="6">
    <source>
        <dbReference type="Pfam" id="PF00703"/>
    </source>
</evidence>
<evidence type="ECO:0000256" key="3">
    <source>
        <dbReference type="ARBA" id="ARBA00012754"/>
    </source>
</evidence>
<dbReference type="EC" id="3.2.1.25" evidence="3"/>
<reference evidence="8" key="1">
    <citation type="submission" date="2023-06" db="EMBL/GenBank/DDBJ databases">
        <title>Egi l300058.</title>
        <authorList>
            <person name="Gao L."/>
            <person name="Fang B.-Z."/>
            <person name="Li W.-J."/>
        </authorList>
    </citation>
    <scope>NUCLEOTIDE SEQUENCE</scope>
    <source>
        <strain evidence="8">EGI L300058</strain>
    </source>
</reference>
<comment type="catalytic activity">
    <reaction evidence="1">
        <text>Hydrolysis of terminal, non-reducing beta-D-mannose residues in beta-D-mannosides.</text>
        <dbReference type="EC" id="3.2.1.25"/>
    </reaction>
</comment>
<dbReference type="InterPro" id="IPR006102">
    <property type="entry name" value="Ig-like_GH2"/>
</dbReference>
<dbReference type="InterPro" id="IPR017853">
    <property type="entry name" value="GH"/>
</dbReference>
<evidence type="ECO:0000256" key="5">
    <source>
        <dbReference type="ARBA" id="ARBA00023295"/>
    </source>
</evidence>
<dbReference type="InterPro" id="IPR054593">
    <property type="entry name" value="Beta-mannosidase-like_N2"/>
</dbReference>
<evidence type="ECO:0000256" key="4">
    <source>
        <dbReference type="ARBA" id="ARBA00022801"/>
    </source>
</evidence>
<dbReference type="InterPro" id="IPR036156">
    <property type="entry name" value="Beta-gal/glucu_dom_sf"/>
</dbReference>
<dbReference type="SUPFAM" id="SSF49303">
    <property type="entry name" value="beta-Galactosidase/glucuronidase domain"/>
    <property type="match status" value="1"/>
</dbReference>
<dbReference type="Gene3D" id="3.20.20.80">
    <property type="entry name" value="Glycosidases"/>
    <property type="match status" value="1"/>
</dbReference>
<dbReference type="Gene3D" id="2.60.40.10">
    <property type="entry name" value="Immunoglobulins"/>
    <property type="match status" value="1"/>
</dbReference>
<sequence>MSAVTLVANPIHEGWTLTHAGGDAPSQVERATIPAQVPGSAPLDLDRAGLLPDGPREDGTAADWMAWCEWRYATVFAATPATEGERVDLVFDGLDTVATVRLNDTEIARTKNMHRSYRFDVRELVTGGANRLTVDFASALAYARGVDADARRGDVTRAYRGVRKMAWGFGPFGGAPAHSAGIRGGVRIERWRVARLDEVRPLVSFDRDTGRVQVHVRVERASGEPLTVWASVAGAEASAQIPPGEVTGVVTVEAPQIEAWWPHGHGPARLYDLVVDLHSTDERLDTHARRVGFRSVTLDGAVNALPATEHTTADAGEEFADPPQVSPRTERVSVTVNDRQVDLTVALWTPLDTVLARVTVEQVRAVVERQRDAGVGVLHVDGVGVYESPEFYQVCDELGMFVVQDPPFVGDGYRTGAPVQGEAIEETREHVARLAPHPSLLTYGTVEDRAYGSLVSGIIAVLDPARLTT</sequence>
<comment type="similarity">
    <text evidence="2">Belongs to the glycosyl hydrolase 2 family.</text>
</comment>
<dbReference type="Gene3D" id="2.60.120.260">
    <property type="entry name" value="Galactose-binding domain-like"/>
    <property type="match status" value="1"/>
</dbReference>
<keyword evidence="5" id="KW-0326">Glycosidase</keyword>
<evidence type="ECO:0000313" key="9">
    <source>
        <dbReference type="Proteomes" id="UP001172708"/>
    </source>
</evidence>
<dbReference type="Pfam" id="PF22666">
    <property type="entry name" value="Glyco_hydro_2_N2"/>
    <property type="match status" value="1"/>
</dbReference>
<evidence type="ECO:0000256" key="2">
    <source>
        <dbReference type="ARBA" id="ARBA00007401"/>
    </source>
</evidence>
<accession>A0ABT8GEN9</accession>
<dbReference type="SUPFAM" id="SSF51445">
    <property type="entry name" value="(Trans)glycosidases"/>
    <property type="match status" value="1"/>
</dbReference>
<feature type="domain" description="Glycoside hydrolase family 2 immunoglobulin-like beta-sandwich" evidence="6">
    <location>
        <begin position="203"/>
        <end position="294"/>
    </location>
</feature>
<dbReference type="InterPro" id="IPR013783">
    <property type="entry name" value="Ig-like_fold"/>
</dbReference>
<evidence type="ECO:0000256" key="1">
    <source>
        <dbReference type="ARBA" id="ARBA00000829"/>
    </source>
</evidence>
<proteinExistence type="inferred from homology"/>
<keyword evidence="9" id="KW-1185">Reference proteome</keyword>
<keyword evidence="4" id="KW-0378">Hydrolase</keyword>
<dbReference type="Pfam" id="PF00703">
    <property type="entry name" value="Glyco_hydro_2"/>
    <property type="match status" value="1"/>
</dbReference>